<dbReference type="GO" id="GO:0009507">
    <property type="term" value="C:chloroplast"/>
    <property type="evidence" value="ECO:0000318"/>
    <property type="project" value="GO_Central"/>
</dbReference>
<dbReference type="InParanoid" id="A0A2K3DF08"/>
<evidence type="ECO:0000259" key="1">
    <source>
        <dbReference type="PROSITE" id="PS51384"/>
    </source>
</evidence>
<proteinExistence type="predicted"/>
<dbReference type="Proteomes" id="UP000006906">
    <property type="component" value="Chromosome 9"/>
</dbReference>
<feature type="domain" description="FAD-binding FR-type" evidence="1">
    <location>
        <begin position="83"/>
        <end position="216"/>
    </location>
</feature>
<dbReference type="RefSeq" id="XP_042921400.1">
    <property type="nucleotide sequence ID" value="XM_043066030.1"/>
</dbReference>
<name>A0A2K3DF08_CHLRE</name>
<dbReference type="SUPFAM" id="SSF63380">
    <property type="entry name" value="Riboflavin synthase domain-like"/>
    <property type="match status" value="1"/>
</dbReference>
<protein>
    <recommendedName>
        <fullName evidence="1">FAD-binding FR-type domain-containing protein</fullName>
    </recommendedName>
</protein>
<dbReference type="AlphaFoldDB" id="A0A2K3DF08"/>
<dbReference type="PANTHER" id="PTHR47215">
    <property type="match status" value="1"/>
</dbReference>
<evidence type="ECO:0000313" key="3">
    <source>
        <dbReference type="Proteomes" id="UP000006906"/>
    </source>
</evidence>
<evidence type="ECO:0000313" key="2">
    <source>
        <dbReference type="EMBL" id="PNW79123.1"/>
    </source>
</evidence>
<organism evidence="2 3">
    <name type="scientific">Chlamydomonas reinhardtii</name>
    <name type="common">Chlamydomonas smithii</name>
    <dbReference type="NCBI Taxonomy" id="3055"/>
    <lineage>
        <taxon>Eukaryota</taxon>
        <taxon>Viridiplantae</taxon>
        <taxon>Chlorophyta</taxon>
        <taxon>core chlorophytes</taxon>
        <taxon>Chlorophyceae</taxon>
        <taxon>CS clade</taxon>
        <taxon>Chlamydomonadales</taxon>
        <taxon>Chlamydomonadaceae</taxon>
        <taxon>Chlamydomonas</taxon>
    </lineage>
</organism>
<dbReference type="EMBL" id="CM008970">
    <property type="protein sequence ID" value="PNW79123.1"/>
    <property type="molecule type" value="Genomic_DNA"/>
</dbReference>
<dbReference type="KEGG" id="cre:CHLRE_09g401515v5"/>
<dbReference type="STRING" id="3055.A0A2K3DF08"/>
<gene>
    <name evidence="2" type="ORF">CHLRE_09g401515v5</name>
</gene>
<dbReference type="InterPro" id="IPR017927">
    <property type="entry name" value="FAD-bd_FR_type"/>
</dbReference>
<dbReference type="PANTHER" id="PTHR47215:SF1">
    <property type="entry name" value="F9L1.8 PROTEIN"/>
    <property type="match status" value="1"/>
</dbReference>
<dbReference type="GeneID" id="5723165"/>
<dbReference type="OrthoDB" id="538001at2759"/>
<dbReference type="PaxDb" id="3055-EDO99979"/>
<dbReference type="PROSITE" id="PS51384">
    <property type="entry name" value="FAD_FR"/>
    <property type="match status" value="1"/>
</dbReference>
<reference evidence="2 3" key="1">
    <citation type="journal article" date="2007" name="Science">
        <title>The Chlamydomonas genome reveals the evolution of key animal and plant functions.</title>
        <authorList>
            <person name="Merchant S.S."/>
            <person name="Prochnik S.E."/>
            <person name="Vallon O."/>
            <person name="Harris E.H."/>
            <person name="Karpowicz S.J."/>
            <person name="Witman G.B."/>
            <person name="Terry A."/>
            <person name="Salamov A."/>
            <person name="Fritz-Laylin L.K."/>
            <person name="Marechal-Drouard L."/>
            <person name="Marshall W.F."/>
            <person name="Qu L.H."/>
            <person name="Nelson D.R."/>
            <person name="Sanderfoot A.A."/>
            <person name="Spalding M.H."/>
            <person name="Kapitonov V.V."/>
            <person name="Ren Q."/>
            <person name="Ferris P."/>
            <person name="Lindquist E."/>
            <person name="Shapiro H."/>
            <person name="Lucas S.M."/>
            <person name="Grimwood J."/>
            <person name="Schmutz J."/>
            <person name="Cardol P."/>
            <person name="Cerutti H."/>
            <person name="Chanfreau G."/>
            <person name="Chen C.L."/>
            <person name="Cognat V."/>
            <person name="Croft M.T."/>
            <person name="Dent R."/>
            <person name="Dutcher S."/>
            <person name="Fernandez E."/>
            <person name="Fukuzawa H."/>
            <person name="Gonzalez-Ballester D."/>
            <person name="Gonzalez-Halphen D."/>
            <person name="Hallmann A."/>
            <person name="Hanikenne M."/>
            <person name="Hippler M."/>
            <person name="Inwood W."/>
            <person name="Jabbari K."/>
            <person name="Kalanon M."/>
            <person name="Kuras R."/>
            <person name="Lefebvre P.A."/>
            <person name="Lemaire S.D."/>
            <person name="Lobanov A.V."/>
            <person name="Lohr M."/>
            <person name="Manuell A."/>
            <person name="Meier I."/>
            <person name="Mets L."/>
            <person name="Mittag M."/>
            <person name="Mittelmeier T."/>
            <person name="Moroney J.V."/>
            <person name="Moseley J."/>
            <person name="Napoli C."/>
            <person name="Nedelcu A.M."/>
            <person name="Niyogi K."/>
            <person name="Novoselov S.V."/>
            <person name="Paulsen I.T."/>
            <person name="Pazour G."/>
            <person name="Purton S."/>
            <person name="Ral J.P."/>
            <person name="Riano-Pachon D.M."/>
            <person name="Riekhof W."/>
            <person name="Rymarquis L."/>
            <person name="Schroda M."/>
            <person name="Stern D."/>
            <person name="Umen J."/>
            <person name="Willows R."/>
            <person name="Wilson N."/>
            <person name="Zimmer S.L."/>
            <person name="Allmer J."/>
            <person name="Balk J."/>
            <person name="Bisova K."/>
            <person name="Chen C.J."/>
            <person name="Elias M."/>
            <person name="Gendler K."/>
            <person name="Hauser C."/>
            <person name="Lamb M.R."/>
            <person name="Ledford H."/>
            <person name="Long J.C."/>
            <person name="Minagawa J."/>
            <person name="Page M.D."/>
            <person name="Pan J."/>
            <person name="Pootakham W."/>
            <person name="Roje S."/>
            <person name="Rose A."/>
            <person name="Stahlberg E."/>
            <person name="Terauchi A.M."/>
            <person name="Yang P."/>
            <person name="Ball S."/>
            <person name="Bowler C."/>
            <person name="Dieckmann C.L."/>
            <person name="Gladyshev V.N."/>
            <person name="Green P."/>
            <person name="Jorgensen R."/>
            <person name="Mayfield S."/>
            <person name="Mueller-Roeber B."/>
            <person name="Rajamani S."/>
            <person name="Sayre R.T."/>
            <person name="Brokstein P."/>
            <person name="Dubchak I."/>
            <person name="Goodstein D."/>
            <person name="Hornick L."/>
            <person name="Huang Y.W."/>
            <person name="Jhaveri J."/>
            <person name="Luo Y."/>
            <person name="Martinez D."/>
            <person name="Ngau W.C."/>
            <person name="Otillar B."/>
            <person name="Poliakov A."/>
            <person name="Porter A."/>
            <person name="Szajkowski L."/>
            <person name="Werner G."/>
            <person name="Zhou K."/>
            <person name="Grigoriev I.V."/>
            <person name="Rokhsar D.S."/>
            <person name="Grossman A.R."/>
        </authorList>
    </citation>
    <scope>NUCLEOTIDE SEQUENCE [LARGE SCALE GENOMIC DNA]</scope>
    <source>
        <strain evidence="3">CC-503</strain>
    </source>
</reference>
<dbReference type="InterPro" id="IPR017938">
    <property type="entry name" value="Riboflavin_synthase-like_b-brl"/>
</dbReference>
<keyword evidence="3" id="KW-1185">Reference proteome</keyword>
<dbReference type="GO" id="GO:0004324">
    <property type="term" value="F:ferredoxin-NADP+ reductase activity"/>
    <property type="evidence" value="ECO:0000318"/>
    <property type="project" value="GO_Central"/>
</dbReference>
<accession>A0A2K3DF08</accession>
<dbReference type="Gramene" id="PNW79123">
    <property type="protein sequence ID" value="PNW79123"/>
    <property type="gene ID" value="CHLRE_09g401515v5"/>
</dbReference>
<sequence length="394" mass="41010">MALGVCSQTHVACTASQRQGSAVTPRPSRAPGLAIVAPRPTRSVSVAVATNRGRGGSQDDMDIHETKLGPNVIASVKDLKSGVKWGTATVVRNDAANLDGSVRVLHLSVADHVDMLYGRRVKGVPDQSRWIESYTIPGQCVGVRVPGSGEAAAPPQRLYAIASTPYASRRDSAYVDASLIEIVVERTAGAADAALADMGPGSQLEVTQVIGRGFCSLLDSYNGLTHAMEEGRNLVLIGMGSRGLAALRSALNWQPVLAHASSGRSVAALYVAHSAGRAAFVTEWDSWREAGMRLRPLYTHPNANVDDEAVVGNGHGGGGGGTEQQLDAGRAMELLQYGLFMGEGGFEGVCGGSAGSACFLLAGLPGELASGLAKQLSAKGVAYDHILFAQSDFF</sequence>